<organism evidence="11 12">
    <name type="scientific">Cloacimonas acidaminovorans (strain Evry)</name>
    <dbReference type="NCBI Taxonomy" id="459349"/>
    <lineage>
        <taxon>Bacteria</taxon>
        <taxon>Pseudomonadati</taxon>
        <taxon>Candidatus Cloacimonadota</taxon>
        <taxon>Candidatus Cloacimonadia</taxon>
        <taxon>Candidatus Cloacimonadales</taxon>
        <taxon>Candidatus Cloacimonadaceae</taxon>
        <taxon>Candidatus Cloacimonas</taxon>
    </lineage>
</organism>
<dbReference type="RefSeq" id="WP_015424888.1">
    <property type="nucleotide sequence ID" value="NC_020449.1"/>
</dbReference>
<dbReference type="GO" id="GO:0000166">
    <property type="term" value="F:nucleotide binding"/>
    <property type="evidence" value="ECO:0007669"/>
    <property type="project" value="UniProtKB-KW"/>
</dbReference>
<dbReference type="HAMAP" id="MF_00060">
    <property type="entry name" value="SurE"/>
    <property type="match status" value="1"/>
</dbReference>
<feature type="binding site" evidence="9">
    <location>
        <position position="9"/>
    </location>
    <ligand>
        <name>a divalent metal cation</name>
        <dbReference type="ChEBI" id="CHEBI:60240"/>
    </ligand>
</feature>
<sequence length="256" mass="28254">MKILLVNDDGILAPGIRTLAEELKNAGHKITIVAPDSERSAASHSLSIRKELIVKKIAENEYAVSGTPVDCSVIALQKILTEPVDLIISGINAGQNMGEDVLYSGTVGAAMEAALLGNRAIAVSINSYKNQRFEVAAYWMRKLLDLGIDKQAEAFGVLNINIPNLPLEEIKGIRLTRTGHRKYYNFVKIIKENEDGFVYEVGGDIPVWDNETGTDAEAVNNGYISLTPLGFELTRSETFPRILNWLEENELLQLER</sequence>
<dbReference type="AlphaFoldDB" id="B0VI54"/>
<dbReference type="HOGENOM" id="CLU_045192_1_2_0"/>
<evidence type="ECO:0000256" key="9">
    <source>
        <dbReference type="HAMAP-Rule" id="MF_00060"/>
    </source>
</evidence>
<protein>
    <recommendedName>
        <fullName evidence="9">5'-nucleotidase SurE</fullName>
        <ecNumber evidence="9">3.1.3.5</ecNumber>
    </recommendedName>
    <alternativeName>
        <fullName evidence="9">Nucleoside 5'-monophosphate phosphohydrolase</fullName>
    </alternativeName>
</protein>
<dbReference type="GO" id="GO:0004309">
    <property type="term" value="F:exopolyphosphatase activity"/>
    <property type="evidence" value="ECO:0007669"/>
    <property type="project" value="TreeGrafter"/>
</dbReference>
<dbReference type="SUPFAM" id="SSF64167">
    <property type="entry name" value="SurE-like"/>
    <property type="match status" value="1"/>
</dbReference>
<dbReference type="InterPro" id="IPR036523">
    <property type="entry name" value="SurE-like_sf"/>
</dbReference>
<dbReference type="OrthoDB" id="9780815at2"/>
<evidence type="ECO:0000256" key="2">
    <source>
        <dbReference type="ARBA" id="ARBA00001946"/>
    </source>
</evidence>
<dbReference type="PANTHER" id="PTHR30457">
    <property type="entry name" value="5'-NUCLEOTIDASE SURE"/>
    <property type="match status" value="1"/>
</dbReference>
<dbReference type="EMBL" id="CU466930">
    <property type="protein sequence ID" value="CAO81030.1"/>
    <property type="molecule type" value="Genomic_DNA"/>
</dbReference>
<accession>B0VI54</accession>
<dbReference type="GO" id="GO:0008253">
    <property type="term" value="F:5'-nucleotidase activity"/>
    <property type="evidence" value="ECO:0007669"/>
    <property type="project" value="UniProtKB-UniRule"/>
</dbReference>
<dbReference type="EC" id="3.1.3.5" evidence="9"/>
<keyword evidence="12" id="KW-1185">Reference proteome</keyword>
<comment type="function">
    <text evidence="9">Nucleotidase that shows phosphatase activity on nucleoside 5'-monophosphates.</text>
</comment>
<dbReference type="STRING" id="459349.CLOAM1168"/>
<evidence type="ECO:0000256" key="8">
    <source>
        <dbReference type="ARBA" id="ARBA00022801"/>
    </source>
</evidence>
<dbReference type="GO" id="GO:0008254">
    <property type="term" value="F:3'-nucleotidase activity"/>
    <property type="evidence" value="ECO:0007669"/>
    <property type="project" value="TreeGrafter"/>
</dbReference>
<keyword evidence="6 9" id="KW-0479">Metal-binding</keyword>
<evidence type="ECO:0000256" key="3">
    <source>
        <dbReference type="ARBA" id="ARBA00004496"/>
    </source>
</evidence>
<dbReference type="KEGG" id="caci:CLOAM1168"/>
<evidence type="ECO:0000256" key="7">
    <source>
        <dbReference type="ARBA" id="ARBA00022741"/>
    </source>
</evidence>
<comment type="similarity">
    <text evidence="4 9">Belongs to the SurE nucleotidase family.</text>
</comment>
<dbReference type="Proteomes" id="UP000002019">
    <property type="component" value="Chromosome"/>
</dbReference>
<keyword evidence="8 9" id="KW-0378">Hydrolase</keyword>
<dbReference type="PANTHER" id="PTHR30457:SF12">
    <property type="entry name" value="5'_3'-NUCLEOTIDASE SURE"/>
    <property type="match status" value="1"/>
</dbReference>
<evidence type="ECO:0000313" key="11">
    <source>
        <dbReference type="EMBL" id="CAO81030.1"/>
    </source>
</evidence>
<comment type="catalytic activity">
    <reaction evidence="1 9">
        <text>a ribonucleoside 5'-phosphate + H2O = a ribonucleoside + phosphate</text>
        <dbReference type="Rhea" id="RHEA:12484"/>
        <dbReference type="ChEBI" id="CHEBI:15377"/>
        <dbReference type="ChEBI" id="CHEBI:18254"/>
        <dbReference type="ChEBI" id="CHEBI:43474"/>
        <dbReference type="ChEBI" id="CHEBI:58043"/>
        <dbReference type="EC" id="3.1.3.5"/>
    </reaction>
</comment>
<feature type="domain" description="Survival protein SurE-like phosphatase/nucleotidase" evidence="10">
    <location>
        <begin position="3"/>
        <end position="184"/>
    </location>
</feature>
<feature type="binding site" evidence="9">
    <location>
        <position position="40"/>
    </location>
    <ligand>
        <name>a divalent metal cation</name>
        <dbReference type="ChEBI" id="CHEBI:60240"/>
    </ligand>
</feature>
<gene>
    <name evidence="9 11" type="primary">surE</name>
    <name evidence="11" type="ordered locus">CLOAM1168</name>
</gene>
<comment type="cofactor">
    <cofactor evidence="2">
        <name>Mg(2+)</name>
        <dbReference type="ChEBI" id="CHEBI:18420"/>
    </cofactor>
</comment>
<evidence type="ECO:0000256" key="4">
    <source>
        <dbReference type="ARBA" id="ARBA00011062"/>
    </source>
</evidence>
<comment type="cofactor">
    <cofactor evidence="9">
        <name>a divalent metal cation</name>
        <dbReference type="ChEBI" id="CHEBI:60240"/>
    </cofactor>
    <text evidence="9">Binds 1 divalent metal cation per subunit.</text>
</comment>
<keyword evidence="5 9" id="KW-0963">Cytoplasm</keyword>
<dbReference type="FunFam" id="3.40.1210.10:FF:000001">
    <property type="entry name" value="5'/3'-nucleotidase SurE"/>
    <property type="match status" value="1"/>
</dbReference>
<dbReference type="eggNOG" id="COG0496">
    <property type="taxonomic scope" value="Bacteria"/>
</dbReference>
<dbReference type="Pfam" id="PF01975">
    <property type="entry name" value="SurE"/>
    <property type="match status" value="1"/>
</dbReference>
<comment type="subcellular location">
    <subcellularLocation>
        <location evidence="3 9">Cytoplasm</location>
    </subcellularLocation>
</comment>
<feature type="binding site" evidence="9">
    <location>
        <position position="8"/>
    </location>
    <ligand>
        <name>a divalent metal cation</name>
        <dbReference type="ChEBI" id="CHEBI:60240"/>
    </ligand>
</feature>
<dbReference type="GO" id="GO:0005737">
    <property type="term" value="C:cytoplasm"/>
    <property type="evidence" value="ECO:0007669"/>
    <property type="project" value="UniProtKB-SubCell"/>
</dbReference>
<dbReference type="InterPro" id="IPR002828">
    <property type="entry name" value="SurE-like_Pase/nucleotidase"/>
</dbReference>
<feature type="binding site" evidence="9">
    <location>
        <position position="92"/>
    </location>
    <ligand>
        <name>a divalent metal cation</name>
        <dbReference type="ChEBI" id="CHEBI:60240"/>
    </ligand>
</feature>
<evidence type="ECO:0000256" key="6">
    <source>
        <dbReference type="ARBA" id="ARBA00022723"/>
    </source>
</evidence>
<reference evidence="11 12" key="1">
    <citation type="journal article" date="2008" name="J. Bacteriol.">
        <title>'Candidatus Cloacamonas acidaminovorans': genome sequence reconstruction provides a first glimpse of a new bacterial division.</title>
        <authorList>
            <person name="Pelletier E."/>
            <person name="Kreimeyer A."/>
            <person name="Bocs S."/>
            <person name="Rouy Z."/>
            <person name="Gyapay G."/>
            <person name="Chouari R."/>
            <person name="Riviere D."/>
            <person name="Ganesan A."/>
            <person name="Daegelen P."/>
            <person name="Sghir A."/>
            <person name="Cohen G.N."/>
            <person name="Medigue C."/>
            <person name="Weissenbach J."/>
            <person name="Le Paslier D."/>
        </authorList>
    </citation>
    <scope>NUCLEOTIDE SEQUENCE [LARGE SCALE GENOMIC DNA]</scope>
    <source>
        <strain evidence="12">Evry</strain>
    </source>
</reference>
<proteinExistence type="inferred from homology"/>
<keyword evidence="7 9" id="KW-0547">Nucleotide-binding</keyword>
<evidence type="ECO:0000256" key="5">
    <source>
        <dbReference type="ARBA" id="ARBA00022490"/>
    </source>
</evidence>
<evidence type="ECO:0000256" key="1">
    <source>
        <dbReference type="ARBA" id="ARBA00000815"/>
    </source>
</evidence>
<evidence type="ECO:0000259" key="10">
    <source>
        <dbReference type="Pfam" id="PF01975"/>
    </source>
</evidence>
<dbReference type="Gene3D" id="3.40.1210.10">
    <property type="entry name" value="Survival protein SurE-like phosphatase/nucleotidase"/>
    <property type="match status" value="1"/>
</dbReference>
<dbReference type="InterPro" id="IPR030048">
    <property type="entry name" value="SurE"/>
</dbReference>
<evidence type="ECO:0000313" key="12">
    <source>
        <dbReference type="Proteomes" id="UP000002019"/>
    </source>
</evidence>
<dbReference type="NCBIfam" id="NF001490">
    <property type="entry name" value="PRK00346.1-4"/>
    <property type="match status" value="1"/>
</dbReference>
<dbReference type="NCBIfam" id="TIGR00087">
    <property type="entry name" value="surE"/>
    <property type="match status" value="1"/>
</dbReference>
<dbReference type="GO" id="GO:0046872">
    <property type="term" value="F:metal ion binding"/>
    <property type="evidence" value="ECO:0007669"/>
    <property type="project" value="UniProtKB-UniRule"/>
</dbReference>
<name>B0VI54_CLOAI</name>